<dbReference type="GO" id="GO:0005680">
    <property type="term" value="C:anaphase-promoting complex"/>
    <property type="evidence" value="ECO:0007669"/>
    <property type="project" value="InterPro"/>
</dbReference>
<dbReference type="InterPro" id="IPR051031">
    <property type="entry name" value="RING-box_E3_Ubiquitin_Ligase"/>
</dbReference>
<evidence type="ECO:0000256" key="8">
    <source>
        <dbReference type="ARBA" id="ARBA00022776"/>
    </source>
</evidence>
<dbReference type="KEGG" id="aqu:100641311"/>
<comment type="subunit">
    <text evidence="14">The mammalian APC/C is composed at least of 14 distinct subunits ANAPC1, ANAPC2, CDC27/APC3, ANAPC4, ANAPC5, CDC16/APC6, ANAPC7, CDC23/APC8, ANAPC10, ANAPC11, CDC26/APC12, ANAPC13, ANAPC15 and ANAPC16 that assemble into a complex of at least 19 chains with a combined molecular mass of around 1.2 MDa; APC/C interacts with FZR1 and FBXO5. Interacts with the cullin domain of ANAPC2. Interacts with UBE2D2.</text>
</comment>
<dbReference type="FunFam" id="3.30.40.10:FF:000111">
    <property type="entry name" value="Anaphase-promoting complex subunit 11"/>
    <property type="match status" value="1"/>
</dbReference>
<evidence type="ECO:0000256" key="14">
    <source>
        <dbReference type="ARBA" id="ARBA00062360"/>
    </source>
</evidence>
<dbReference type="GO" id="GO:0031145">
    <property type="term" value="P:anaphase-promoting complex-dependent catabolic process"/>
    <property type="evidence" value="ECO:0007669"/>
    <property type="project" value="InterPro"/>
</dbReference>
<evidence type="ECO:0000256" key="10">
    <source>
        <dbReference type="ARBA" id="ARBA00022833"/>
    </source>
</evidence>
<keyword evidence="9" id="KW-0833">Ubl conjugation pathway</keyword>
<protein>
    <recommendedName>
        <fullName evidence="4">Anaphase-promoting complex subunit 11</fullName>
    </recommendedName>
    <alternativeName>
        <fullName evidence="15">Cyclosome subunit 11</fullName>
    </alternativeName>
</protein>
<dbReference type="Proteomes" id="UP000007879">
    <property type="component" value="Unassembled WGS sequence"/>
</dbReference>
<evidence type="ECO:0000256" key="12">
    <source>
        <dbReference type="ARBA" id="ARBA00023306"/>
    </source>
</evidence>
<evidence type="ECO:0000256" key="6">
    <source>
        <dbReference type="ARBA" id="ARBA00022723"/>
    </source>
</evidence>
<comment type="similarity">
    <text evidence="3">Belongs to the RING-box family.</text>
</comment>
<keyword evidence="10" id="KW-0862">Zinc</keyword>
<evidence type="ECO:0000256" key="5">
    <source>
        <dbReference type="ARBA" id="ARBA00022618"/>
    </source>
</evidence>
<dbReference type="GO" id="GO:0097602">
    <property type="term" value="F:cullin family protein binding"/>
    <property type="evidence" value="ECO:0007669"/>
    <property type="project" value="InterPro"/>
</dbReference>
<dbReference type="AlphaFoldDB" id="A0A1X7TU40"/>
<evidence type="ECO:0000256" key="9">
    <source>
        <dbReference type="ARBA" id="ARBA00022786"/>
    </source>
</evidence>
<dbReference type="EnsemblMetazoa" id="XM_020002141.1">
    <property type="protein sequence ID" value="XP_019857700.1"/>
    <property type="gene ID" value="LOC100641311"/>
</dbReference>
<comment type="subcellular location">
    <subcellularLocation>
        <location evidence="1">Nucleus</location>
    </subcellularLocation>
</comment>
<dbReference type="InterPro" id="IPR013083">
    <property type="entry name" value="Znf_RING/FYVE/PHD"/>
</dbReference>
<sequence>MSTGLKVKIKSWNGVGFWKWMTNDTDCGICRLPFDGCCPDCRIPGDDCPIVSGQCRHQFHMHCILKWLQTQQMKQQCPMCRRDWQFSD</sequence>
<dbReference type="OrthoDB" id="1681166at2759"/>
<evidence type="ECO:0000313" key="18">
    <source>
        <dbReference type="EnsemblMetazoa" id="Aqu2.1.18694_001"/>
    </source>
</evidence>
<organism evidence="18">
    <name type="scientific">Amphimedon queenslandica</name>
    <name type="common">Sponge</name>
    <dbReference type="NCBI Taxonomy" id="400682"/>
    <lineage>
        <taxon>Eukaryota</taxon>
        <taxon>Metazoa</taxon>
        <taxon>Porifera</taxon>
        <taxon>Demospongiae</taxon>
        <taxon>Heteroscleromorpha</taxon>
        <taxon>Haplosclerida</taxon>
        <taxon>Niphatidae</taxon>
        <taxon>Amphimedon</taxon>
    </lineage>
</organism>
<keyword evidence="11" id="KW-0539">Nucleus</keyword>
<dbReference type="OMA" id="QWRWDTG"/>
<reference evidence="19" key="1">
    <citation type="journal article" date="2010" name="Nature">
        <title>The Amphimedon queenslandica genome and the evolution of animal complexity.</title>
        <authorList>
            <person name="Srivastava M."/>
            <person name="Simakov O."/>
            <person name="Chapman J."/>
            <person name="Fahey B."/>
            <person name="Gauthier M.E."/>
            <person name="Mitros T."/>
            <person name="Richards G.S."/>
            <person name="Conaco C."/>
            <person name="Dacre M."/>
            <person name="Hellsten U."/>
            <person name="Larroux C."/>
            <person name="Putnam N.H."/>
            <person name="Stanke M."/>
            <person name="Adamska M."/>
            <person name="Darling A."/>
            <person name="Degnan S.M."/>
            <person name="Oakley T.H."/>
            <person name="Plachetzki D.C."/>
            <person name="Zhai Y."/>
            <person name="Adamski M."/>
            <person name="Calcino A."/>
            <person name="Cummins S.F."/>
            <person name="Goodstein D.M."/>
            <person name="Harris C."/>
            <person name="Jackson D.J."/>
            <person name="Leys S.P."/>
            <person name="Shu S."/>
            <person name="Woodcroft B.J."/>
            <person name="Vervoort M."/>
            <person name="Kosik K.S."/>
            <person name="Manning G."/>
            <person name="Degnan B.M."/>
            <person name="Rokhsar D.S."/>
        </authorList>
    </citation>
    <scope>NUCLEOTIDE SEQUENCE [LARGE SCALE GENOMIC DNA]</scope>
</reference>
<dbReference type="eggNOG" id="KOG1493">
    <property type="taxonomic scope" value="Eukaryota"/>
</dbReference>
<dbReference type="SUPFAM" id="SSF57850">
    <property type="entry name" value="RING/U-box"/>
    <property type="match status" value="1"/>
</dbReference>
<evidence type="ECO:0000256" key="2">
    <source>
        <dbReference type="ARBA" id="ARBA00004906"/>
    </source>
</evidence>
<evidence type="ECO:0000256" key="15">
    <source>
        <dbReference type="ARBA" id="ARBA00078349"/>
    </source>
</evidence>
<dbReference type="InParanoid" id="A0A1X7TU40"/>
<dbReference type="InterPro" id="IPR024991">
    <property type="entry name" value="RING-H2_APC11"/>
</dbReference>
<evidence type="ECO:0000256" key="3">
    <source>
        <dbReference type="ARBA" id="ARBA00009273"/>
    </source>
</evidence>
<evidence type="ECO:0000259" key="17">
    <source>
        <dbReference type="PROSITE" id="PS50089"/>
    </source>
</evidence>
<dbReference type="STRING" id="400682.A0A1X7TU40"/>
<reference evidence="18" key="2">
    <citation type="submission" date="2017-05" db="UniProtKB">
        <authorList>
            <consortium name="EnsemblMetazoa"/>
        </authorList>
    </citation>
    <scope>IDENTIFICATION</scope>
</reference>
<comment type="pathway">
    <text evidence="2">Protein modification; protein ubiquitination.</text>
</comment>
<proteinExistence type="inferred from homology"/>
<dbReference type="GO" id="GO:0061630">
    <property type="term" value="F:ubiquitin protein ligase activity"/>
    <property type="evidence" value="ECO:0007669"/>
    <property type="project" value="InterPro"/>
</dbReference>
<dbReference type="Pfam" id="PF12861">
    <property type="entry name" value="zf-ANAPC11"/>
    <property type="match status" value="1"/>
</dbReference>
<keyword evidence="7 16" id="KW-0863">Zinc-finger</keyword>
<dbReference type="GO" id="GO:0051301">
    <property type="term" value="P:cell division"/>
    <property type="evidence" value="ECO:0007669"/>
    <property type="project" value="UniProtKB-KW"/>
</dbReference>
<evidence type="ECO:0000256" key="16">
    <source>
        <dbReference type="PROSITE-ProRule" id="PRU00175"/>
    </source>
</evidence>
<gene>
    <name evidence="18" type="primary">100641311</name>
</gene>
<name>A0A1X7TU40_AMPQE</name>
<feature type="domain" description="RING-type" evidence="17">
    <location>
        <begin position="38"/>
        <end position="81"/>
    </location>
</feature>
<dbReference type="GO" id="GO:0008270">
    <property type="term" value="F:zinc ion binding"/>
    <property type="evidence" value="ECO:0007669"/>
    <property type="project" value="UniProtKB-KW"/>
</dbReference>
<evidence type="ECO:0000256" key="13">
    <source>
        <dbReference type="ARBA" id="ARBA00054113"/>
    </source>
</evidence>
<keyword evidence="8" id="KW-0498">Mitosis</keyword>
<dbReference type="InterPro" id="IPR001841">
    <property type="entry name" value="Znf_RING"/>
</dbReference>
<dbReference type="PROSITE" id="PS50089">
    <property type="entry name" value="ZF_RING_2"/>
    <property type="match status" value="1"/>
</dbReference>
<dbReference type="PANTHER" id="PTHR11210">
    <property type="entry name" value="RING BOX"/>
    <property type="match status" value="1"/>
</dbReference>
<keyword evidence="6" id="KW-0479">Metal-binding</keyword>
<keyword evidence="12" id="KW-0131">Cell cycle</keyword>
<keyword evidence="19" id="KW-1185">Reference proteome</keyword>
<evidence type="ECO:0000256" key="7">
    <source>
        <dbReference type="ARBA" id="ARBA00022771"/>
    </source>
</evidence>
<keyword evidence="5" id="KW-0132">Cell division</keyword>
<dbReference type="EnsemblMetazoa" id="Aqu2.1.18694_001">
    <property type="protein sequence ID" value="Aqu2.1.18694_001"/>
    <property type="gene ID" value="Aqu2.1.18694"/>
</dbReference>
<evidence type="ECO:0000256" key="4">
    <source>
        <dbReference type="ARBA" id="ARBA00013928"/>
    </source>
</evidence>
<evidence type="ECO:0000256" key="1">
    <source>
        <dbReference type="ARBA" id="ARBA00004123"/>
    </source>
</evidence>
<dbReference type="CDD" id="cd16456">
    <property type="entry name" value="RING-H2_APC11"/>
    <property type="match status" value="1"/>
</dbReference>
<evidence type="ECO:0000313" key="19">
    <source>
        <dbReference type="Proteomes" id="UP000007879"/>
    </source>
</evidence>
<dbReference type="Gene3D" id="3.30.40.10">
    <property type="entry name" value="Zinc/RING finger domain, C3HC4 (zinc finger)"/>
    <property type="match status" value="1"/>
</dbReference>
<comment type="function">
    <text evidence="13">Together with the cullin protein ANAPC2, constitutes the catalytic component of the anaphase promoting complex/cyclosome (APC/C), a cell cycle-regulated E3 ubiquitin ligase that controls progression through mitosis and the G1 phase of the cell cycle. The APC/C complex acts by mediating ubiquitination and subsequent degradation of target proteins: it mainly mediates the formation of 'Lys-11'-linked polyubiquitin chains and, to a lower extent, the formation of 'Lys-48'- and 'Lys-63'-linked polyubiquitin chains. The APC/C complex catalyzes assembly of branched 'Lys-11'-/'Lys-48'-linked branched ubiquitin chains on target proteins. May recruit the E2 ubiquitin-conjugating enzymes to the complex.</text>
</comment>
<accession>A0A1X7TU40</accession>
<evidence type="ECO:0000256" key="11">
    <source>
        <dbReference type="ARBA" id="ARBA00023242"/>
    </source>
</evidence>